<keyword evidence="1" id="KW-0472">Membrane</keyword>
<dbReference type="NCBIfam" id="NF007794">
    <property type="entry name" value="PRK10494.1"/>
    <property type="match status" value="1"/>
</dbReference>
<proteinExistence type="predicted"/>
<accession>A0ABT7QTY1</accession>
<dbReference type="PANTHER" id="PTHR30336">
    <property type="entry name" value="INNER MEMBRANE PROTEIN, PROBABLE PERMEASE"/>
    <property type="match status" value="1"/>
</dbReference>
<gene>
    <name evidence="3" type="primary">elyC</name>
    <name evidence="3" type="ORF">PF327_10045</name>
</gene>
<comment type="caution">
    <text evidence="3">The sequence shown here is derived from an EMBL/GenBank/DDBJ whole genome shotgun (WGS) entry which is preliminary data.</text>
</comment>
<protein>
    <submittedName>
        <fullName evidence="3">Envelope biogenesis factor ElyC</fullName>
    </submittedName>
</protein>
<dbReference type="Proteomes" id="UP001169066">
    <property type="component" value="Unassembled WGS sequence"/>
</dbReference>
<dbReference type="InterPro" id="IPR014729">
    <property type="entry name" value="Rossmann-like_a/b/a_fold"/>
</dbReference>
<feature type="transmembrane region" description="Helical" evidence="1">
    <location>
        <begin position="12"/>
        <end position="31"/>
    </location>
</feature>
<reference evidence="3" key="1">
    <citation type="submission" date="2023-01" db="EMBL/GenBank/DDBJ databases">
        <title>Sulfurovum sp. XTW-4 genome assembly.</title>
        <authorList>
            <person name="Wang J."/>
        </authorList>
    </citation>
    <scope>NUCLEOTIDE SEQUENCE</scope>
    <source>
        <strain evidence="3">XTW-4</strain>
    </source>
</reference>
<keyword evidence="4" id="KW-1185">Reference proteome</keyword>
<feature type="domain" description="DUF218" evidence="2">
    <location>
        <begin position="81"/>
        <end position="242"/>
    </location>
</feature>
<feature type="transmembrane region" description="Helical" evidence="1">
    <location>
        <begin position="38"/>
        <end position="57"/>
    </location>
</feature>
<evidence type="ECO:0000256" key="1">
    <source>
        <dbReference type="SAM" id="Phobius"/>
    </source>
</evidence>
<dbReference type="CDD" id="cd06259">
    <property type="entry name" value="YdcF-like"/>
    <property type="match status" value="1"/>
</dbReference>
<name>A0ABT7QTY1_9BACT</name>
<evidence type="ECO:0000259" key="2">
    <source>
        <dbReference type="Pfam" id="PF02698"/>
    </source>
</evidence>
<organism evidence="3 4">
    <name type="scientific">Sulfurovum xiamenensis</name>
    <dbReference type="NCBI Taxonomy" id="3019066"/>
    <lineage>
        <taxon>Bacteria</taxon>
        <taxon>Pseudomonadati</taxon>
        <taxon>Campylobacterota</taxon>
        <taxon>Epsilonproteobacteria</taxon>
        <taxon>Campylobacterales</taxon>
        <taxon>Sulfurovaceae</taxon>
        <taxon>Sulfurovum</taxon>
    </lineage>
</organism>
<keyword evidence="1" id="KW-1133">Transmembrane helix</keyword>
<dbReference type="RefSeq" id="WP_289402434.1">
    <property type="nucleotide sequence ID" value="NZ_JAQIBC010000009.1"/>
</dbReference>
<keyword evidence="1" id="KW-0812">Transmembrane</keyword>
<dbReference type="Pfam" id="PF02698">
    <property type="entry name" value="DUF218"/>
    <property type="match status" value="1"/>
</dbReference>
<dbReference type="Gene3D" id="3.40.50.620">
    <property type="entry name" value="HUPs"/>
    <property type="match status" value="1"/>
</dbReference>
<evidence type="ECO:0000313" key="4">
    <source>
        <dbReference type="Proteomes" id="UP001169066"/>
    </source>
</evidence>
<dbReference type="PANTHER" id="PTHR30336:SF4">
    <property type="entry name" value="ENVELOPE BIOGENESIS FACTOR ELYC"/>
    <property type="match status" value="1"/>
</dbReference>
<dbReference type="InterPro" id="IPR051599">
    <property type="entry name" value="Cell_Envelope_Assoc"/>
</dbReference>
<dbReference type="EMBL" id="JAQIBC010000009">
    <property type="protein sequence ID" value="MDM5264533.1"/>
    <property type="molecule type" value="Genomic_DNA"/>
</dbReference>
<dbReference type="InterPro" id="IPR003848">
    <property type="entry name" value="DUF218"/>
</dbReference>
<evidence type="ECO:0000313" key="3">
    <source>
        <dbReference type="EMBL" id="MDM5264533.1"/>
    </source>
</evidence>
<sequence length="251" mass="28369">MDFLLKKFISMFLMPLPLGVFFIVLALVLLYRDKTKPAKFMLTLSILWLFFFSYPPISNTLLYSLESNTPTLHKAPENIKYIYVLGGGHHTDMNLPITSQILEASVVRLNEGIRLYHQLDEEASIIVSGYSGLFDPTTHAVMQKKLALALGVKQEKIILRPEPRDTEEEAIAAKTLLGERPFILVTSASHMTRALKFFKNKGLNPIPAPTNHLASTQHLDYTKFFSSGALEKSRIVFHEILGLIWQKVKGI</sequence>